<evidence type="ECO:0000256" key="2">
    <source>
        <dbReference type="ARBA" id="ARBA00022729"/>
    </source>
</evidence>
<dbReference type="PROSITE" id="PS51677">
    <property type="entry name" value="NODB"/>
    <property type="match status" value="1"/>
</dbReference>
<dbReference type="InterPro" id="IPR002509">
    <property type="entry name" value="NODB_dom"/>
</dbReference>
<feature type="region of interest" description="Disordered" evidence="3">
    <location>
        <begin position="455"/>
        <end position="474"/>
    </location>
</feature>
<feature type="region of interest" description="Disordered" evidence="3">
    <location>
        <begin position="498"/>
        <end position="527"/>
    </location>
</feature>
<evidence type="ECO:0000256" key="4">
    <source>
        <dbReference type="SAM" id="SignalP"/>
    </source>
</evidence>
<dbReference type="EMBL" id="JAAOYO010000001">
    <property type="protein sequence ID" value="NII39518.1"/>
    <property type="molecule type" value="Genomic_DNA"/>
</dbReference>
<feature type="domain" description="NodB homology" evidence="5">
    <location>
        <begin position="42"/>
        <end position="169"/>
    </location>
</feature>
<dbReference type="PANTHER" id="PTHR34216">
    <property type="match status" value="1"/>
</dbReference>
<keyword evidence="2 4" id="KW-0732">Signal</keyword>
<organism evidence="6 7">
    <name type="scientific">Curtobacterium salicis</name>
    <dbReference type="NCBI Taxonomy" id="1779862"/>
    <lineage>
        <taxon>Bacteria</taxon>
        <taxon>Bacillati</taxon>
        <taxon>Actinomycetota</taxon>
        <taxon>Actinomycetes</taxon>
        <taxon>Micrococcales</taxon>
        <taxon>Microbacteriaceae</taxon>
        <taxon>Curtobacterium</taxon>
    </lineage>
</organism>
<evidence type="ECO:0000313" key="6">
    <source>
        <dbReference type="EMBL" id="NII39518.1"/>
    </source>
</evidence>
<keyword evidence="7" id="KW-1185">Reference proteome</keyword>
<gene>
    <name evidence="6" type="ORF">E9228_000137</name>
</gene>
<dbReference type="SUPFAM" id="SSF88713">
    <property type="entry name" value="Glycoside hydrolase/deacetylase"/>
    <property type="match status" value="1"/>
</dbReference>
<dbReference type="InterPro" id="IPR051398">
    <property type="entry name" value="Polysacch_Deacetylase"/>
</dbReference>
<dbReference type="Pfam" id="PF01522">
    <property type="entry name" value="Polysacc_deac_1"/>
    <property type="match status" value="1"/>
</dbReference>
<evidence type="ECO:0000256" key="3">
    <source>
        <dbReference type="SAM" id="MobiDB-lite"/>
    </source>
</evidence>
<sequence length="527" mass="55157">MTKDNSVNRLTVILAVLAALAIVVTGLLGAAPARAATVTKPVTVSLTFDDGNADQMQAAQALQQNGLTGTFYIITGYLNAPGYMQQSDLATLAAAGNEIGGHSVTHPDMSALSQPEAQRQACQSRATLSSWGYTVRSFAYPFAESTTKTRDAVRACGYTSARGLGDVRTPYDCTGCVTAETLPPRNAMLTRAPSQVEANWTLADLQQQVTQAKTDRGGWVQLTFHHISDDATLDPTTSPALFAQFAQWLAAYSADPANATTVKTVGDAVGTPVQPVVQSPVPGPAAPGVNAVQNPSFQTTSTTSPSGQKCWQYGGYGSNTAAFSTVTPGRTGTTTKATSLTVSDYVDGDAKWLPTFDLGDCAPTVVPGHTYSLREYYKANTVTQFTVYLRDSSTGSWHYWTSSPWYASAATWTQAVWTTDQIPAGFDGLAFGLNLFSNGTLTTDDVAAYDTAGAPPLATTTTTTNSATTPAKTSSSVSRIAPAVDALTVRSRAVLGQLDTSGMPGQLDAPSTPGQPGAPTQPGQIAR</sequence>
<dbReference type="RefSeq" id="WP_166778723.1">
    <property type="nucleotide sequence ID" value="NZ_JAAOYO010000001.1"/>
</dbReference>
<protein>
    <submittedName>
        <fullName evidence="6">Peptidoglycan/xylan/chitin deacetylase (PgdA/CDA1 family)</fullName>
    </submittedName>
</protein>
<proteinExistence type="predicted"/>
<dbReference type="CDD" id="cd10967">
    <property type="entry name" value="CE4_GLA_like_6s"/>
    <property type="match status" value="1"/>
</dbReference>
<feature type="chain" id="PRO_5045853764" evidence="4">
    <location>
        <begin position="36"/>
        <end position="527"/>
    </location>
</feature>
<dbReference type="PANTHER" id="PTHR34216:SF3">
    <property type="entry name" value="POLY-BETA-1,6-N-ACETYL-D-GLUCOSAMINE N-DEACETYLASE"/>
    <property type="match status" value="1"/>
</dbReference>
<reference evidence="6 7" key="1">
    <citation type="submission" date="2020-03" db="EMBL/GenBank/DDBJ databases">
        <title>Above-ground endophytic microbial communities from plants in different locations in the United States.</title>
        <authorList>
            <person name="Frank C."/>
        </authorList>
    </citation>
    <scope>NUCLEOTIDE SEQUENCE [LARGE SCALE GENOMIC DNA]</scope>
    <source>
        <strain evidence="6 7">WW7</strain>
    </source>
</reference>
<accession>A0ABX0T3N6</accession>
<dbReference type="Gene3D" id="3.20.20.370">
    <property type="entry name" value="Glycoside hydrolase/deacetylase"/>
    <property type="match status" value="1"/>
</dbReference>
<feature type="compositionally biased region" description="Low complexity" evidence="3">
    <location>
        <begin position="509"/>
        <end position="527"/>
    </location>
</feature>
<dbReference type="Proteomes" id="UP001318300">
    <property type="component" value="Unassembled WGS sequence"/>
</dbReference>
<evidence type="ECO:0000259" key="5">
    <source>
        <dbReference type="PROSITE" id="PS51677"/>
    </source>
</evidence>
<evidence type="ECO:0000313" key="7">
    <source>
        <dbReference type="Proteomes" id="UP001318300"/>
    </source>
</evidence>
<evidence type="ECO:0000256" key="1">
    <source>
        <dbReference type="ARBA" id="ARBA00004613"/>
    </source>
</evidence>
<name>A0ABX0T3N6_9MICO</name>
<comment type="subcellular location">
    <subcellularLocation>
        <location evidence="1">Secreted</location>
    </subcellularLocation>
</comment>
<comment type="caution">
    <text evidence="6">The sequence shown here is derived from an EMBL/GenBank/DDBJ whole genome shotgun (WGS) entry which is preliminary data.</text>
</comment>
<dbReference type="InterPro" id="IPR011330">
    <property type="entry name" value="Glyco_hydro/deAcase_b/a-brl"/>
</dbReference>
<feature type="signal peptide" evidence="4">
    <location>
        <begin position="1"/>
        <end position="35"/>
    </location>
</feature>